<dbReference type="HOGENOM" id="CLU_012184_8_1_1"/>
<dbReference type="PRINTS" id="PR00705">
    <property type="entry name" value="PAPAIN"/>
</dbReference>
<evidence type="ECO:0000256" key="2">
    <source>
        <dbReference type="ARBA" id="ARBA00022670"/>
    </source>
</evidence>
<keyword evidence="2" id="KW-0645">Protease</keyword>
<feature type="non-terminal residue" evidence="7">
    <location>
        <position position="1"/>
    </location>
</feature>
<dbReference type="InterPro" id="IPR038765">
    <property type="entry name" value="Papain-like_cys_pep_sf"/>
</dbReference>
<protein>
    <recommendedName>
        <fullName evidence="6">Peptidase C1A papain C-terminal domain-containing protein</fullName>
    </recommendedName>
</protein>
<keyword evidence="4" id="KW-0788">Thiol protease</keyword>
<dbReference type="AlphaFoldDB" id="E9G9G3"/>
<dbReference type="PROSITE" id="PS00640">
    <property type="entry name" value="THIOL_PROTEASE_ASN"/>
    <property type="match status" value="1"/>
</dbReference>
<dbReference type="PROSITE" id="PS00139">
    <property type="entry name" value="THIOL_PROTEASE_CYS"/>
    <property type="match status" value="1"/>
</dbReference>
<keyword evidence="3" id="KW-0378">Hydrolase</keyword>
<dbReference type="Gene3D" id="3.90.70.10">
    <property type="entry name" value="Cysteine proteinases"/>
    <property type="match status" value="1"/>
</dbReference>
<sequence length="211" mass="22842">LDYRNDTCLAAIKNQGQCGSCWAFAAIAPLEFAACKKNKSSAAVPEQQLVDCDTVDGGCNGGFYTNAWDYHKKANGSAKSSLYGYTAVKGTCKFNSSMVGAKVASYTKVQVKNSTAMQTALVNYGPLAVAITVINSFQYYSSGVYNDVACNNQTINHAVTIVGYGVQNTTINYWVVRNSWGTGWGQKGYILMLRGTNLCHIEEYVYYVAAA</sequence>
<keyword evidence="5" id="KW-1015">Disulfide bond</keyword>
<evidence type="ECO:0000259" key="6">
    <source>
        <dbReference type="SMART" id="SM00645"/>
    </source>
</evidence>
<comment type="similarity">
    <text evidence="1">Belongs to the peptidase C1 family.</text>
</comment>
<dbReference type="InterPro" id="IPR000668">
    <property type="entry name" value="Peptidase_C1A_C"/>
</dbReference>
<dbReference type="InterPro" id="IPR025661">
    <property type="entry name" value="Pept_asp_AS"/>
</dbReference>
<dbReference type="GO" id="GO:0051603">
    <property type="term" value="P:proteolysis involved in protein catabolic process"/>
    <property type="evidence" value="ECO:0000318"/>
    <property type="project" value="GO_Central"/>
</dbReference>
<feature type="domain" description="Peptidase C1A papain C-terminal" evidence="6">
    <location>
        <begin position="1"/>
        <end position="209"/>
    </location>
</feature>
<dbReference type="EMBL" id="GL732536">
    <property type="protein sequence ID" value="EFX83556.1"/>
    <property type="molecule type" value="Genomic_DNA"/>
</dbReference>
<dbReference type="GO" id="GO:0004197">
    <property type="term" value="F:cysteine-type endopeptidase activity"/>
    <property type="evidence" value="ECO:0000318"/>
    <property type="project" value="GO_Central"/>
</dbReference>
<evidence type="ECO:0000313" key="7">
    <source>
        <dbReference type="EMBL" id="EFX83556.1"/>
    </source>
</evidence>
<gene>
    <name evidence="7" type="ORF">DAPPUDRAFT_47691</name>
</gene>
<dbReference type="OMA" id="DLEDNAC"/>
<proteinExistence type="inferred from homology"/>
<dbReference type="FunCoup" id="E9G9G3">
    <property type="interactions" value="106"/>
</dbReference>
<dbReference type="GO" id="GO:0005764">
    <property type="term" value="C:lysosome"/>
    <property type="evidence" value="ECO:0000318"/>
    <property type="project" value="GO_Central"/>
</dbReference>
<dbReference type="InterPro" id="IPR000169">
    <property type="entry name" value="Pept_cys_AS"/>
</dbReference>
<dbReference type="Pfam" id="PF00112">
    <property type="entry name" value="Peptidase_C1"/>
    <property type="match status" value="1"/>
</dbReference>
<dbReference type="Proteomes" id="UP000000305">
    <property type="component" value="Unassembled WGS sequence"/>
</dbReference>
<dbReference type="KEGG" id="dpx:DAPPUDRAFT_47691"/>
<dbReference type="InParanoid" id="E9G9G3"/>
<dbReference type="PANTHER" id="PTHR12411">
    <property type="entry name" value="CYSTEINE PROTEASE FAMILY C1-RELATED"/>
    <property type="match status" value="1"/>
</dbReference>
<dbReference type="PROSITE" id="PS00639">
    <property type="entry name" value="THIOL_PROTEASE_HIS"/>
    <property type="match status" value="1"/>
</dbReference>
<dbReference type="InterPro" id="IPR013128">
    <property type="entry name" value="Peptidase_C1A"/>
</dbReference>
<dbReference type="SMART" id="SM00645">
    <property type="entry name" value="Pept_C1"/>
    <property type="match status" value="1"/>
</dbReference>
<dbReference type="GO" id="GO:0005615">
    <property type="term" value="C:extracellular space"/>
    <property type="evidence" value="ECO:0000318"/>
    <property type="project" value="GO_Central"/>
</dbReference>
<name>E9G9G3_DAPPU</name>
<evidence type="ECO:0000256" key="4">
    <source>
        <dbReference type="ARBA" id="ARBA00022807"/>
    </source>
</evidence>
<reference evidence="7 8" key="1">
    <citation type="journal article" date="2011" name="Science">
        <title>The ecoresponsive genome of Daphnia pulex.</title>
        <authorList>
            <person name="Colbourne J.K."/>
            <person name="Pfrender M.E."/>
            <person name="Gilbert D."/>
            <person name="Thomas W.K."/>
            <person name="Tucker A."/>
            <person name="Oakley T.H."/>
            <person name="Tokishita S."/>
            <person name="Aerts A."/>
            <person name="Arnold G.J."/>
            <person name="Basu M.K."/>
            <person name="Bauer D.J."/>
            <person name="Caceres C.E."/>
            <person name="Carmel L."/>
            <person name="Casola C."/>
            <person name="Choi J.H."/>
            <person name="Detter J.C."/>
            <person name="Dong Q."/>
            <person name="Dusheyko S."/>
            <person name="Eads B.D."/>
            <person name="Frohlich T."/>
            <person name="Geiler-Samerotte K.A."/>
            <person name="Gerlach D."/>
            <person name="Hatcher P."/>
            <person name="Jogdeo S."/>
            <person name="Krijgsveld J."/>
            <person name="Kriventseva E.V."/>
            <person name="Kultz D."/>
            <person name="Laforsch C."/>
            <person name="Lindquist E."/>
            <person name="Lopez J."/>
            <person name="Manak J.R."/>
            <person name="Muller J."/>
            <person name="Pangilinan J."/>
            <person name="Patwardhan R.P."/>
            <person name="Pitluck S."/>
            <person name="Pritham E.J."/>
            <person name="Rechtsteiner A."/>
            <person name="Rho M."/>
            <person name="Rogozin I.B."/>
            <person name="Sakarya O."/>
            <person name="Salamov A."/>
            <person name="Schaack S."/>
            <person name="Shapiro H."/>
            <person name="Shiga Y."/>
            <person name="Skalitzky C."/>
            <person name="Smith Z."/>
            <person name="Souvorov A."/>
            <person name="Sung W."/>
            <person name="Tang Z."/>
            <person name="Tsuchiya D."/>
            <person name="Tu H."/>
            <person name="Vos H."/>
            <person name="Wang M."/>
            <person name="Wolf Y.I."/>
            <person name="Yamagata H."/>
            <person name="Yamada T."/>
            <person name="Ye Y."/>
            <person name="Shaw J.R."/>
            <person name="Andrews J."/>
            <person name="Crease T.J."/>
            <person name="Tang H."/>
            <person name="Lucas S.M."/>
            <person name="Robertson H.M."/>
            <person name="Bork P."/>
            <person name="Koonin E.V."/>
            <person name="Zdobnov E.M."/>
            <person name="Grigoriev I.V."/>
            <person name="Lynch M."/>
            <person name="Boore J.L."/>
        </authorList>
    </citation>
    <scope>NUCLEOTIDE SEQUENCE [LARGE SCALE GENOMIC DNA]</scope>
</reference>
<dbReference type="OrthoDB" id="6345677at2759"/>
<dbReference type="CDD" id="cd02248">
    <property type="entry name" value="Peptidase_C1A"/>
    <property type="match status" value="1"/>
</dbReference>
<dbReference type="SUPFAM" id="SSF54001">
    <property type="entry name" value="Cysteine proteinases"/>
    <property type="match status" value="1"/>
</dbReference>
<evidence type="ECO:0000313" key="8">
    <source>
        <dbReference type="Proteomes" id="UP000000305"/>
    </source>
</evidence>
<dbReference type="PhylomeDB" id="E9G9G3"/>
<evidence type="ECO:0000256" key="5">
    <source>
        <dbReference type="ARBA" id="ARBA00023157"/>
    </source>
</evidence>
<organism evidence="7 8">
    <name type="scientific">Daphnia pulex</name>
    <name type="common">Water flea</name>
    <dbReference type="NCBI Taxonomy" id="6669"/>
    <lineage>
        <taxon>Eukaryota</taxon>
        <taxon>Metazoa</taxon>
        <taxon>Ecdysozoa</taxon>
        <taxon>Arthropoda</taxon>
        <taxon>Crustacea</taxon>
        <taxon>Branchiopoda</taxon>
        <taxon>Diplostraca</taxon>
        <taxon>Cladocera</taxon>
        <taxon>Anomopoda</taxon>
        <taxon>Daphniidae</taxon>
        <taxon>Daphnia</taxon>
    </lineage>
</organism>
<evidence type="ECO:0000256" key="3">
    <source>
        <dbReference type="ARBA" id="ARBA00022801"/>
    </source>
</evidence>
<keyword evidence="8" id="KW-1185">Reference proteome</keyword>
<evidence type="ECO:0000256" key="1">
    <source>
        <dbReference type="ARBA" id="ARBA00008455"/>
    </source>
</evidence>
<dbReference type="eggNOG" id="KOG1543">
    <property type="taxonomic scope" value="Eukaryota"/>
</dbReference>
<dbReference type="InterPro" id="IPR039417">
    <property type="entry name" value="Peptidase_C1A_papain-like"/>
</dbReference>
<accession>E9G9G3</accession>
<dbReference type="InterPro" id="IPR025660">
    <property type="entry name" value="Pept_his_AS"/>
</dbReference>